<dbReference type="AlphaFoldDB" id="A0A2N9FM70"/>
<evidence type="ECO:0000256" key="1">
    <source>
        <dbReference type="ARBA" id="ARBA00004123"/>
    </source>
</evidence>
<dbReference type="EMBL" id="OIVN01000990">
    <property type="protein sequence ID" value="SPC88362.1"/>
    <property type="molecule type" value="Genomic_DNA"/>
</dbReference>
<feature type="chain" id="PRO_5014763855" description="BRX domain-containing protein" evidence="6">
    <location>
        <begin position="29"/>
        <end position="258"/>
    </location>
</feature>
<dbReference type="PANTHER" id="PTHR46058">
    <property type="entry name" value="PROTEIN BREVIS RADIX-LIKE 1"/>
    <property type="match status" value="1"/>
</dbReference>
<evidence type="ECO:0000256" key="5">
    <source>
        <dbReference type="SAM" id="MobiDB-lite"/>
    </source>
</evidence>
<keyword evidence="6" id="KW-0732">Signal</keyword>
<comment type="similarity">
    <text evidence="2">Belongs to the BRX family.</text>
</comment>
<dbReference type="Pfam" id="PF08381">
    <property type="entry name" value="BRX"/>
    <property type="match status" value="1"/>
</dbReference>
<evidence type="ECO:0000256" key="2">
    <source>
        <dbReference type="ARBA" id="ARBA00009057"/>
    </source>
</evidence>
<evidence type="ECO:0000256" key="4">
    <source>
        <dbReference type="SAM" id="Coils"/>
    </source>
</evidence>
<dbReference type="InterPro" id="IPR044532">
    <property type="entry name" value="BRX-like"/>
</dbReference>
<evidence type="ECO:0000259" key="7">
    <source>
        <dbReference type="PROSITE" id="PS51514"/>
    </source>
</evidence>
<sequence length="258" mass="28951">MTGNLWSNGLGWGLAFLNLMCSKKSLKASKVPNPNKPYRVCDNCFNKVWKAIESDGSSQSLESLKQVESRSSKKNKKLEFNSSRVSPVPNAGKFVVDDTKRKNDSLCQEVMNLRAQVETLTRKALLQEIELERITKQLKEAIAIAGEGTKTCKAAKEVSNSLTGQLKGLAERPPVGTEWIEQVEPGVYITLTSLPGGNNDIKRIRFSRKRFSEKQAEQWWAENRTRVYERYNVHMNNKSNFGVGSEDLSNGEDAIPSH</sequence>
<reference evidence="8" key="1">
    <citation type="submission" date="2018-02" db="EMBL/GenBank/DDBJ databases">
        <authorList>
            <person name="Cohen D.B."/>
            <person name="Kent A.D."/>
        </authorList>
    </citation>
    <scope>NUCLEOTIDE SEQUENCE</scope>
</reference>
<protein>
    <recommendedName>
        <fullName evidence="7">BRX domain-containing protein</fullName>
    </recommendedName>
</protein>
<evidence type="ECO:0000256" key="3">
    <source>
        <dbReference type="ARBA" id="ARBA00023242"/>
    </source>
</evidence>
<keyword evidence="3" id="KW-0539">Nucleus</keyword>
<gene>
    <name evidence="8" type="ORF">FSB_LOCUS16244</name>
</gene>
<organism evidence="8">
    <name type="scientific">Fagus sylvatica</name>
    <name type="common">Beechnut</name>
    <dbReference type="NCBI Taxonomy" id="28930"/>
    <lineage>
        <taxon>Eukaryota</taxon>
        <taxon>Viridiplantae</taxon>
        <taxon>Streptophyta</taxon>
        <taxon>Embryophyta</taxon>
        <taxon>Tracheophyta</taxon>
        <taxon>Spermatophyta</taxon>
        <taxon>Magnoliopsida</taxon>
        <taxon>eudicotyledons</taxon>
        <taxon>Gunneridae</taxon>
        <taxon>Pentapetalae</taxon>
        <taxon>rosids</taxon>
        <taxon>fabids</taxon>
        <taxon>Fagales</taxon>
        <taxon>Fagaceae</taxon>
        <taxon>Fagus</taxon>
    </lineage>
</organism>
<evidence type="ECO:0000313" key="8">
    <source>
        <dbReference type="EMBL" id="SPC88362.1"/>
    </source>
</evidence>
<dbReference type="PANTHER" id="PTHR46058:SF40">
    <property type="entry name" value="BRX DOMAIN-CONTAINING PROTEIN"/>
    <property type="match status" value="1"/>
</dbReference>
<proteinExistence type="inferred from homology"/>
<feature type="coiled-coil region" evidence="4">
    <location>
        <begin position="96"/>
        <end position="123"/>
    </location>
</feature>
<dbReference type="PROSITE" id="PS51514">
    <property type="entry name" value="BRX"/>
    <property type="match status" value="1"/>
</dbReference>
<keyword evidence="4" id="KW-0175">Coiled coil</keyword>
<accession>A0A2N9FM70</accession>
<dbReference type="GO" id="GO:0005634">
    <property type="term" value="C:nucleus"/>
    <property type="evidence" value="ECO:0007669"/>
    <property type="project" value="UniProtKB-SubCell"/>
</dbReference>
<feature type="signal peptide" evidence="6">
    <location>
        <begin position="1"/>
        <end position="28"/>
    </location>
</feature>
<dbReference type="InterPro" id="IPR013591">
    <property type="entry name" value="Brevis_radix_dom"/>
</dbReference>
<feature type="domain" description="BRX" evidence="7">
    <location>
        <begin position="177"/>
        <end position="232"/>
    </location>
</feature>
<feature type="region of interest" description="Disordered" evidence="5">
    <location>
        <begin position="62"/>
        <end position="84"/>
    </location>
</feature>
<evidence type="ECO:0000256" key="6">
    <source>
        <dbReference type="SAM" id="SignalP"/>
    </source>
</evidence>
<feature type="region of interest" description="Disordered" evidence="5">
    <location>
        <begin position="239"/>
        <end position="258"/>
    </location>
</feature>
<name>A0A2N9FM70_FAGSY</name>
<comment type="subcellular location">
    <subcellularLocation>
        <location evidence="1">Nucleus</location>
    </subcellularLocation>
</comment>